<evidence type="ECO:0000313" key="1">
    <source>
        <dbReference type="EMBL" id="KJF43208.1"/>
    </source>
</evidence>
<gene>
    <name evidence="1" type="ORF">LH29_13200</name>
</gene>
<reference evidence="1 2" key="1">
    <citation type="submission" date="2014-09" db="EMBL/GenBank/DDBJ databases">
        <title>Draft Genome Sequence of Draconibacterium sp. JN14CK-3.</title>
        <authorList>
            <person name="Dong C."/>
            <person name="Lai Q."/>
            <person name="Shao Z."/>
        </authorList>
    </citation>
    <scope>NUCLEOTIDE SEQUENCE [LARGE SCALE GENOMIC DNA]</scope>
    <source>
        <strain evidence="1 2">JN14CK-3</strain>
    </source>
</reference>
<organism evidence="1 2">
    <name type="scientific">Draconibacterium sediminis</name>
    <dbReference type="NCBI Taxonomy" id="1544798"/>
    <lineage>
        <taxon>Bacteria</taxon>
        <taxon>Pseudomonadati</taxon>
        <taxon>Bacteroidota</taxon>
        <taxon>Bacteroidia</taxon>
        <taxon>Marinilabiliales</taxon>
        <taxon>Prolixibacteraceae</taxon>
        <taxon>Draconibacterium</taxon>
    </lineage>
</organism>
<proteinExistence type="predicted"/>
<keyword evidence="2" id="KW-1185">Reference proteome</keyword>
<evidence type="ECO:0008006" key="3">
    <source>
        <dbReference type="Google" id="ProtNLM"/>
    </source>
</evidence>
<dbReference type="RefSeq" id="WP_045030358.1">
    <property type="nucleotide sequence ID" value="NZ_JRHC01000003.1"/>
</dbReference>
<protein>
    <recommendedName>
        <fullName evidence="3">Outer membrane protein beta-barrel domain-containing protein</fullName>
    </recommendedName>
</protein>
<sequence length="229" mass="25696">MKKATFTVLFILVSIISFGQNLDNQFYFRFGYSSPSWKQFGLEEQDWNDLGITSKAGANFELGSIFLLKRVINRNDMALGINVDYLYTVFHNFENEDDVNGGSLGVLRAGSKIGPSFTYSPVDKLEFDVYTKLDCAWATGAVIYYSDMIDDAEDFFLGTVDFGFSTGLNIRYGKLMLGVEFNTISSELESDDYPGVYLQQFVDAEFSDNLGSEKKSKLPCTNFTVGLSF</sequence>
<dbReference type="OrthoDB" id="9839480at2"/>
<dbReference type="Proteomes" id="UP000032544">
    <property type="component" value="Unassembled WGS sequence"/>
</dbReference>
<evidence type="ECO:0000313" key="2">
    <source>
        <dbReference type="Proteomes" id="UP000032544"/>
    </source>
</evidence>
<dbReference type="STRING" id="1544798.LH29_13200"/>
<dbReference type="AlphaFoldDB" id="A0A0D8JBP0"/>
<name>A0A0D8JBP0_9BACT</name>
<comment type="caution">
    <text evidence="1">The sequence shown here is derived from an EMBL/GenBank/DDBJ whole genome shotgun (WGS) entry which is preliminary data.</text>
</comment>
<accession>A0A0D8JBP0</accession>
<dbReference type="EMBL" id="JRHC01000003">
    <property type="protein sequence ID" value="KJF43208.1"/>
    <property type="molecule type" value="Genomic_DNA"/>
</dbReference>